<sequence>MFETNVDATYAWLGLALVSVATAGVAATLPTSPPPDASGVAHTIDSVADGTHPSTAEHGLAANRIRLTERSIALQSDGGTGTASLHGPKITPVPAGRGSMGLNRTNGTDGLRRVLGGVPPSSAFDDPATFAAIAEQARDADAAWRQAPERLTVRRVHYGGVHVTLVG</sequence>
<accession>A0ABD6C0W7</accession>
<dbReference type="InterPro" id="IPR055707">
    <property type="entry name" value="DUF7283"/>
</dbReference>
<reference evidence="2 3" key="1">
    <citation type="journal article" date="2019" name="Int. J. Syst. Evol. Microbiol.">
        <title>The Global Catalogue of Microorganisms (GCM) 10K type strain sequencing project: providing services to taxonomists for standard genome sequencing and annotation.</title>
        <authorList>
            <consortium name="The Broad Institute Genomics Platform"/>
            <consortium name="The Broad Institute Genome Sequencing Center for Infectious Disease"/>
            <person name="Wu L."/>
            <person name="Ma J."/>
        </authorList>
    </citation>
    <scope>NUCLEOTIDE SEQUENCE [LARGE SCALE GENOMIC DNA]</scope>
    <source>
        <strain evidence="2 3">CGMCC 1.12689</strain>
    </source>
</reference>
<dbReference type="RefSeq" id="WP_256416818.1">
    <property type="nucleotide sequence ID" value="NZ_JANHDL010000001.1"/>
</dbReference>
<evidence type="ECO:0000256" key="1">
    <source>
        <dbReference type="SAM" id="MobiDB-lite"/>
    </source>
</evidence>
<dbReference type="Proteomes" id="UP001597185">
    <property type="component" value="Unassembled WGS sequence"/>
</dbReference>
<evidence type="ECO:0000313" key="3">
    <source>
        <dbReference type="Proteomes" id="UP001597185"/>
    </source>
</evidence>
<proteinExistence type="predicted"/>
<protein>
    <recommendedName>
        <fullName evidence="4">CAP domain-containing protein</fullName>
    </recommendedName>
</protein>
<feature type="region of interest" description="Disordered" evidence="1">
    <location>
        <begin position="76"/>
        <end position="108"/>
    </location>
</feature>
<organism evidence="2 3">
    <name type="scientific">Halorubrum laminariae</name>
    <dbReference type="NCBI Taxonomy" id="1433523"/>
    <lineage>
        <taxon>Archaea</taxon>
        <taxon>Methanobacteriati</taxon>
        <taxon>Methanobacteriota</taxon>
        <taxon>Stenosarchaea group</taxon>
        <taxon>Halobacteria</taxon>
        <taxon>Halobacteriales</taxon>
        <taxon>Haloferacaceae</taxon>
        <taxon>Halorubrum</taxon>
    </lineage>
</organism>
<name>A0ABD6C0W7_9EURY</name>
<dbReference type="AlphaFoldDB" id="A0ABD6C0W7"/>
<comment type="caution">
    <text evidence="2">The sequence shown here is derived from an EMBL/GenBank/DDBJ whole genome shotgun (WGS) entry which is preliminary data.</text>
</comment>
<evidence type="ECO:0008006" key="4">
    <source>
        <dbReference type="Google" id="ProtNLM"/>
    </source>
</evidence>
<evidence type="ECO:0000313" key="2">
    <source>
        <dbReference type="EMBL" id="MFD1570559.1"/>
    </source>
</evidence>
<dbReference type="Pfam" id="PF23954">
    <property type="entry name" value="DUF7283"/>
    <property type="match status" value="1"/>
</dbReference>
<dbReference type="EMBL" id="JBHUDB010000004">
    <property type="protein sequence ID" value="MFD1570559.1"/>
    <property type="molecule type" value="Genomic_DNA"/>
</dbReference>
<gene>
    <name evidence="2" type="ORF">ACFR9T_08150</name>
</gene>
<keyword evidence="3" id="KW-1185">Reference proteome</keyword>